<protein>
    <recommendedName>
        <fullName evidence="4">RNA polymerase alpha subunit C-terminal domain-containing protein</fullName>
    </recommendedName>
</protein>
<name>A0ABW1JJC6_9ACTN</name>
<sequence length="177" mass="19313">MARRIDPRMRDYRWSDSVVAQGIRTLEDLAALSEDEVLGIHGIGLARLAEIIDVLWENDLELVVSEDPEAELPVDPEPLDVDASRTPPSTAVQQAVHARVAPFAADPADAPFAAIAERLAREVDESGNPYVARELRMVLGALGPTPTPATGDAGEPPTVEDEVAKARRERQEHRGRR</sequence>
<comment type="caution">
    <text evidence="2">The sequence shown here is derived from an EMBL/GenBank/DDBJ whole genome shotgun (WGS) entry which is preliminary data.</text>
</comment>
<feature type="region of interest" description="Disordered" evidence="1">
    <location>
        <begin position="141"/>
        <end position="177"/>
    </location>
</feature>
<dbReference type="Proteomes" id="UP001596189">
    <property type="component" value="Unassembled WGS sequence"/>
</dbReference>
<dbReference type="SUPFAM" id="SSF47789">
    <property type="entry name" value="C-terminal domain of RNA polymerase alpha subunit"/>
    <property type="match status" value="1"/>
</dbReference>
<feature type="region of interest" description="Disordered" evidence="1">
    <location>
        <begin position="68"/>
        <end position="89"/>
    </location>
</feature>
<dbReference type="EMBL" id="JBHSRD010000008">
    <property type="protein sequence ID" value="MFC6009150.1"/>
    <property type="molecule type" value="Genomic_DNA"/>
</dbReference>
<feature type="compositionally biased region" description="Acidic residues" evidence="1">
    <location>
        <begin position="68"/>
        <end position="80"/>
    </location>
</feature>
<accession>A0ABW1JJC6</accession>
<dbReference type="RefSeq" id="WP_345717676.1">
    <property type="nucleotide sequence ID" value="NZ_BAABFP010000007.1"/>
</dbReference>
<keyword evidence="3" id="KW-1185">Reference proteome</keyword>
<dbReference type="Gene3D" id="1.10.150.20">
    <property type="entry name" value="5' to 3' exonuclease, C-terminal subdomain"/>
    <property type="match status" value="1"/>
</dbReference>
<evidence type="ECO:0000256" key="1">
    <source>
        <dbReference type="SAM" id="MobiDB-lite"/>
    </source>
</evidence>
<evidence type="ECO:0008006" key="4">
    <source>
        <dbReference type="Google" id="ProtNLM"/>
    </source>
</evidence>
<organism evidence="2 3">
    <name type="scientific">Angustibacter luteus</name>
    <dbReference type="NCBI Taxonomy" id="658456"/>
    <lineage>
        <taxon>Bacteria</taxon>
        <taxon>Bacillati</taxon>
        <taxon>Actinomycetota</taxon>
        <taxon>Actinomycetes</taxon>
        <taxon>Kineosporiales</taxon>
        <taxon>Kineosporiaceae</taxon>
    </lineage>
</organism>
<gene>
    <name evidence="2" type="ORF">ACFQDO_18605</name>
</gene>
<evidence type="ECO:0000313" key="3">
    <source>
        <dbReference type="Proteomes" id="UP001596189"/>
    </source>
</evidence>
<proteinExistence type="predicted"/>
<reference evidence="3" key="1">
    <citation type="journal article" date="2019" name="Int. J. Syst. Evol. Microbiol.">
        <title>The Global Catalogue of Microorganisms (GCM) 10K type strain sequencing project: providing services to taxonomists for standard genome sequencing and annotation.</title>
        <authorList>
            <consortium name="The Broad Institute Genomics Platform"/>
            <consortium name="The Broad Institute Genome Sequencing Center for Infectious Disease"/>
            <person name="Wu L."/>
            <person name="Ma J."/>
        </authorList>
    </citation>
    <scope>NUCLEOTIDE SEQUENCE [LARGE SCALE GENOMIC DNA]</scope>
    <source>
        <strain evidence="3">KACC 14249</strain>
    </source>
</reference>
<evidence type="ECO:0000313" key="2">
    <source>
        <dbReference type="EMBL" id="MFC6009150.1"/>
    </source>
</evidence>
<feature type="compositionally biased region" description="Basic and acidic residues" evidence="1">
    <location>
        <begin position="162"/>
        <end position="177"/>
    </location>
</feature>